<dbReference type="InterPro" id="IPR011711">
    <property type="entry name" value="GntR_C"/>
</dbReference>
<dbReference type="Gene3D" id="1.20.120.530">
    <property type="entry name" value="GntR ligand-binding domain-like"/>
    <property type="match status" value="1"/>
</dbReference>
<evidence type="ECO:0000313" key="6">
    <source>
        <dbReference type="Proteomes" id="UP000306985"/>
    </source>
</evidence>
<feature type="domain" description="HTH gntR-type" evidence="4">
    <location>
        <begin position="27"/>
        <end position="94"/>
    </location>
</feature>
<dbReference type="Pfam" id="PF07729">
    <property type="entry name" value="FCD"/>
    <property type="match status" value="1"/>
</dbReference>
<keyword evidence="3" id="KW-0804">Transcription</keyword>
<dbReference type="CDD" id="cd07377">
    <property type="entry name" value="WHTH_GntR"/>
    <property type="match status" value="1"/>
</dbReference>
<dbReference type="RefSeq" id="WP_137447517.1">
    <property type="nucleotide sequence ID" value="NZ_SZZH01000001.1"/>
</dbReference>
<name>A0A4U6QII6_9ACTN</name>
<dbReference type="GO" id="GO:0003700">
    <property type="term" value="F:DNA-binding transcription factor activity"/>
    <property type="evidence" value="ECO:0007669"/>
    <property type="project" value="InterPro"/>
</dbReference>
<dbReference type="PROSITE" id="PS50949">
    <property type="entry name" value="HTH_GNTR"/>
    <property type="match status" value="1"/>
</dbReference>
<sequence length="239" mass="26229">MALRTTSATEELALAQLGQSRRQVVQTSTPARVAEALREQISEGRFPPGARLREEAIAEALGVSRNTVREGFIELASEHLVVREPNRGVFVATLTTADVVDIFAARRTVERGAVRHAAVSPVMLSTARLALTDAMTAAQETDPPAAARADRAFHRALVAFAGSTRLNRLIKQLLAELRWVMNSSHVDPALYFAYIDDNERILEYVRKEKRAAASRLLDSVLERTEQDIVRAMALSGVTA</sequence>
<dbReference type="GO" id="GO:0003677">
    <property type="term" value="F:DNA binding"/>
    <property type="evidence" value="ECO:0007669"/>
    <property type="project" value="UniProtKB-KW"/>
</dbReference>
<dbReference type="OrthoDB" id="5243844at2"/>
<evidence type="ECO:0000256" key="2">
    <source>
        <dbReference type="ARBA" id="ARBA00023125"/>
    </source>
</evidence>
<dbReference type="Proteomes" id="UP000306985">
    <property type="component" value="Unassembled WGS sequence"/>
</dbReference>
<reference evidence="5 6" key="1">
    <citation type="submission" date="2019-05" db="EMBL/GenBank/DDBJ databases">
        <title>Nakamurella sp. N5BH11, whole genome shotgun sequence.</title>
        <authorList>
            <person name="Tuo L."/>
        </authorList>
    </citation>
    <scope>NUCLEOTIDE SEQUENCE [LARGE SCALE GENOMIC DNA]</scope>
    <source>
        <strain evidence="5 6">N5BH11</strain>
    </source>
</reference>
<proteinExistence type="predicted"/>
<dbReference type="EMBL" id="SZZH01000001">
    <property type="protein sequence ID" value="TKV60214.1"/>
    <property type="molecule type" value="Genomic_DNA"/>
</dbReference>
<evidence type="ECO:0000259" key="4">
    <source>
        <dbReference type="PROSITE" id="PS50949"/>
    </source>
</evidence>
<evidence type="ECO:0000256" key="3">
    <source>
        <dbReference type="ARBA" id="ARBA00023163"/>
    </source>
</evidence>
<protein>
    <submittedName>
        <fullName evidence="5">GntR family transcriptional regulator</fullName>
    </submittedName>
</protein>
<evidence type="ECO:0000256" key="1">
    <source>
        <dbReference type="ARBA" id="ARBA00023015"/>
    </source>
</evidence>
<keyword evidence="6" id="KW-1185">Reference proteome</keyword>
<dbReference type="InterPro" id="IPR036390">
    <property type="entry name" value="WH_DNA-bd_sf"/>
</dbReference>
<accession>A0A4U6QII6</accession>
<dbReference type="InterPro" id="IPR036388">
    <property type="entry name" value="WH-like_DNA-bd_sf"/>
</dbReference>
<gene>
    <name evidence="5" type="ORF">FDO65_00300</name>
</gene>
<dbReference type="SUPFAM" id="SSF48008">
    <property type="entry name" value="GntR ligand-binding domain-like"/>
    <property type="match status" value="1"/>
</dbReference>
<comment type="caution">
    <text evidence="5">The sequence shown here is derived from an EMBL/GenBank/DDBJ whole genome shotgun (WGS) entry which is preliminary data.</text>
</comment>
<keyword evidence="2" id="KW-0238">DNA-binding</keyword>
<dbReference type="Pfam" id="PF00392">
    <property type="entry name" value="GntR"/>
    <property type="match status" value="1"/>
</dbReference>
<dbReference type="PANTHER" id="PTHR43537">
    <property type="entry name" value="TRANSCRIPTIONAL REGULATOR, GNTR FAMILY"/>
    <property type="match status" value="1"/>
</dbReference>
<dbReference type="Gene3D" id="1.10.10.10">
    <property type="entry name" value="Winged helix-like DNA-binding domain superfamily/Winged helix DNA-binding domain"/>
    <property type="match status" value="1"/>
</dbReference>
<dbReference type="InterPro" id="IPR008920">
    <property type="entry name" value="TF_FadR/GntR_C"/>
</dbReference>
<dbReference type="SMART" id="SM00345">
    <property type="entry name" value="HTH_GNTR"/>
    <property type="match status" value="1"/>
</dbReference>
<dbReference type="InterPro" id="IPR000524">
    <property type="entry name" value="Tscrpt_reg_HTH_GntR"/>
</dbReference>
<dbReference type="PANTHER" id="PTHR43537:SF45">
    <property type="entry name" value="GNTR FAMILY REGULATORY PROTEIN"/>
    <property type="match status" value="1"/>
</dbReference>
<organism evidence="5 6">
    <name type="scientific">Nakamurella flava</name>
    <dbReference type="NCBI Taxonomy" id="2576308"/>
    <lineage>
        <taxon>Bacteria</taxon>
        <taxon>Bacillati</taxon>
        <taxon>Actinomycetota</taxon>
        <taxon>Actinomycetes</taxon>
        <taxon>Nakamurellales</taxon>
        <taxon>Nakamurellaceae</taxon>
        <taxon>Nakamurella</taxon>
    </lineage>
</organism>
<dbReference type="SUPFAM" id="SSF46785">
    <property type="entry name" value="Winged helix' DNA-binding domain"/>
    <property type="match status" value="1"/>
</dbReference>
<keyword evidence="1" id="KW-0805">Transcription regulation</keyword>
<dbReference type="SMART" id="SM00895">
    <property type="entry name" value="FCD"/>
    <property type="match status" value="1"/>
</dbReference>
<dbReference type="AlphaFoldDB" id="A0A4U6QII6"/>
<evidence type="ECO:0000313" key="5">
    <source>
        <dbReference type="EMBL" id="TKV60214.1"/>
    </source>
</evidence>